<feature type="repeat" description="ANK" evidence="7">
    <location>
        <begin position="103"/>
        <end position="135"/>
    </location>
</feature>
<dbReference type="SUPFAM" id="SSF48403">
    <property type="entry name" value="Ankyrin repeat"/>
    <property type="match status" value="1"/>
</dbReference>
<keyword evidence="2" id="KW-0677">Repeat</keyword>
<feature type="compositionally biased region" description="Polar residues" evidence="9">
    <location>
        <begin position="288"/>
        <end position="298"/>
    </location>
</feature>
<dbReference type="Gene3D" id="1.25.40.20">
    <property type="entry name" value="Ankyrin repeat-containing domain"/>
    <property type="match status" value="1"/>
</dbReference>
<gene>
    <name evidence="11" type="primary">gabpb2a</name>
</gene>
<evidence type="ECO:0000313" key="10">
    <source>
        <dbReference type="Proteomes" id="UP000515129"/>
    </source>
</evidence>
<dbReference type="PROSITE" id="PS50088">
    <property type="entry name" value="ANK_REPEAT"/>
    <property type="match status" value="3"/>
</dbReference>
<feature type="repeat" description="ANK" evidence="7">
    <location>
        <begin position="37"/>
        <end position="69"/>
    </location>
</feature>
<protein>
    <submittedName>
        <fullName evidence="11">GA-binding protein subunit beta-2a</fullName>
    </submittedName>
</protein>
<evidence type="ECO:0000256" key="2">
    <source>
        <dbReference type="ARBA" id="ARBA00022737"/>
    </source>
</evidence>
<dbReference type="GO" id="GO:0045944">
    <property type="term" value="P:positive regulation of transcription by RNA polymerase II"/>
    <property type="evidence" value="ECO:0007669"/>
    <property type="project" value="TreeGrafter"/>
</dbReference>
<dbReference type="InterPro" id="IPR050663">
    <property type="entry name" value="Ankyrin-SOCS_Box"/>
</dbReference>
<dbReference type="AlphaFoldDB" id="A0A6P6RJS7"/>
<dbReference type="GO" id="GO:0000976">
    <property type="term" value="F:transcription cis-regulatory region binding"/>
    <property type="evidence" value="ECO:0007669"/>
    <property type="project" value="TreeGrafter"/>
</dbReference>
<comment type="subcellular location">
    <subcellularLocation>
        <location evidence="1">Nucleus</location>
    </subcellularLocation>
</comment>
<evidence type="ECO:0000256" key="9">
    <source>
        <dbReference type="SAM" id="MobiDB-lite"/>
    </source>
</evidence>
<evidence type="ECO:0000256" key="6">
    <source>
        <dbReference type="ARBA" id="ARBA00023242"/>
    </source>
</evidence>
<dbReference type="Proteomes" id="UP000515129">
    <property type="component" value="Chromosome 19"/>
</dbReference>
<evidence type="ECO:0000313" key="11">
    <source>
        <dbReference type="RefSeq" id="XP_026145510.1"/>
    </source>
</evidence>
<dbReference type="KEGG" id="caua:113119958"/>
<dbReference type="FunFam" id="1.25.40.20:FF:000025">
    <property type="entry name" value="GA-binding protein subunit beta-1 isoform X1"/>
    <property type="match status" value="1"/>
</dbReference>
<evidence type="ECO:0000256" key="8">
    <source>
        <dbReference type="SAM" id="Coils"/>
    </source>
</evidence>
<name>A0A6P6RJS7_CARAU</name>
<proteinExistence type="predicted"/>
<dbReference type="PROSITE" id="PS50297">
    <property type="entry name" value="ANK_REP_REGION"/>
    <property type="match status" value="3"/>
</dbReference>
<dbReference type="PANTHER" id="PTHR24193">
    <property type="entry name" value="ANKYRIN REPEAT PROTEIN"/>
    <property type="match status" value="1"/>
</dbReference>
<dbReference type="RefSeq" id="XP_026145510.1">
    <property type="nucleotide sequence ID" value="XM_026289725.1"/>
</dbReference>
<evidence type="ECO:0000256" key="4">
    <source>
        <dbReference type="ARBA" id="ARBA00023043"/>
    </source>
</evidence>
<keyword evidence="4 7" id="KW-0040">ANK repeat</keyword>
<evidence type="ECO:0000256" key="3">
    <source>
        <dbReference type="ARBA" id="ARBA00023015"/>
    </source>
</evidence>
<keyword evidence="5" id="KW-0804">Transcription</keyword>
<dbReference type="OrthoDB" id="341259at2759"/>
<feature type="coiled-coil region" evidence="8">
    <location>
        <begin position="298"/>
        <end position="339"/>
    </location>
</feature>
<organism evidence="10 11">
    <name type="scientific">Carassius auratus</name>
    <name type="common">Goldfish</name>
    <dbReference type="NCBI Taxonomy" id="7957"/>
    <lineage>
        <taxon>Eukaryota</taxon>
        <taxon>Metazoa</taxon>
        <taxon>Chordata</taxon>
        <taxon>Craniata</taxon>
        <taxon>Vertebrata</taxon>
        <taxon>Euteleostomi</taxon>
        <taxon>Actinopterygii</taxon>
        <taxon>Neopterygii</taxon>
        <taxon>Teleostei</taxon>
        <taxon>Ostariophysi</taxon>
        <taxon>Cypriniformes</taxon>
        <taxon>Cyprinidae</taxon>
        <taxon>Cyprininae</taxon>
        <taxon>Carassius</taxon>
    </lineage>
</organism>
<keyword evidence="3" id="KW-0805">Transcription regulation</keyword>
<feature type="repeat" description="ANK" evidence="7">
    <location>
        <begin position="70"/>
        <end position="102"/>
    </location>
</feature>
<evidence type="ECO:0000256" key="7">
    <source>
        <dbReference type="PROSITE-ProRule" id="PRU00023"/>
    </source>
</evidence>
<dbReference type="PRINTS" id="PR01415">
    <property type="entry name" value="ANKYRIN"/>
</dbReference>
<dbReference type="GO" id="GO:0005634">
    <property type="term" value="C:nucleus"/>
    <property type="evidence" value="ECO:0007669"/>
    <property type="project" value="UniProtKB-SubCell"/>
</dbReference>
<dbReference type="InterPro" id="IPR036770">
    <property type="entry name" value="Ankyrin_rpt-contain_sf"/>
</dbReference>
<dbReference type="InterPro" id="IPR002110">
    <property type="entry name" value="Ankyrin_rpt"/>
</dbReference>
<dbReference type="CTD" id="554849"/>
<evidence type="ECO:0000256" key="1">
    <source>
        <dbReference type="ARBA" id="ARBA00004123"/>
    </source>
</evidence>
<dbReference type="Pfam" id="PF12796">
    <property type="entry name" value="Ank_2"/>
    <property type="match status" value="1"/>
</dbReference>
<keyword evidence="6" id="KW-0539">Nucleus</keyword>
<keyword evidence="10" id="KW-1185">Reference proteome</keyword>
<accession>A0A6P6RJS7</accession>
<keyword evidence="8" id="KW-0175">Coiled coil</keyword>
<feature type="region of interest" description="Disordered" evidence="9">
    <location>
        <begin position="270"/>
        <end position="298"/>
    </location>
</feature>
<evidence type="ECO:0000256" key="5">
    <source>
        <dbReference type="ARBA" id="ARBA00023163"/>
    </source>
</evidence>
<dbReference type="Pfam" id="PF00023">
    <property type="entry name" value="Ank"/>
    <property type="match status" value="1"/>
</dbReference>
<dbReference type="SMART" id="SM00248">
    <property type="entry name" value="ANK"/>
    <property type="match status" value="4"/>
</dbReference>
<sequence>MSLVDLGKRLLEAARSGHDDEVRKLMANGAPFTTDWLGTSPLHLAAQHGHYSTAEVLLRAGVSRDARTKVDRTPLHMAATEGHEVIVDLLIRSGADINAKDMLKMTALHWAAQHGHHNIAELLVKHGADVHALSKFDKSAFDIAVDIQHAELMQLLQEGMQNQVNRNAEASIINGSSAPQFIIQGVPNIQGGVVNLNDLIKANSGDSEEAIAVSALDSSIQQVVNESGQRVITILTDQHGNLHTNGLGQPFFVTMQDGRQVLAVQSNQITEEVVDDSEPPARKRKTEVSSNNTETGETEHLQWQLQEANRKAQAYRQQLLRKEQEAEEYRMKLEAMENGQTNGTMALDQEHVVFVQEEVGIEESTEGEEEVVMFSEGGVVIKTEEIDYADEQITLVEATAGHTEVIS</sequence>
<reference evidence="11" key="1">
    <citation type="submission" date="2025-08" db="UniProtKB">
        <authorList>
            <consortium name="RefSeq"/>
        </authorList>
    </citation>
    <scope>IDENTIFICATION</scope>
    <source>
        <strain evidence="11">Wakin</strain>
        <tissue evidence="11">Muscle</tissue>
    </source>
</reference>
<dbReference type="PANTHER" id="PTHR24193:SF130">
    <property type="entry name" value="GA REPEAT BINDING PROTEIN, BETA 2A"/>
    <property type="match status" value="1"/>
</dbReference>